<proteinExistence type="predicted"/>
<protein>
    <submittedName>
        <fullName evidence="2">Uncharacterized protein</fullName>
    </submittedName>
</protein>
<keyword evidence="1" id="KW-0812">Transmembrane</keyword>
<dbReference type="RefSeq" id="WP_102893504.1">
    <property type="nucleotide sequence ID" value="NZ_JAMOHU010000001.1"/>
</dbReference>
<organism evidence="2 3">
    <name type="scientific">Stutzerimonas stutzeri</name>
    <name type="common">Pseudomonas stutzeri</name>
    <dbReference type="NCBI Taxonomy" id="316"/>
    <lineage>
        <taxon>Bacteria</taxon>
        <taxon>Pseudomonadati</taxon>
        <taxon>Pseudomonadota</taxon>
        <taxon>Gammaproteobacteria</taxon>
        <taxon>Pseudomonadales</taxon>
        <taxon>Pseudomonadaceae</taxon>
        <taxon>Stutzerimonas</taxon>
    </lineage>
</organism>
<keyword evidence="1" id="KW-0472">Membrane</keyword>
<evidence type="ECO:0000313" key="2">
    <source>
        <dbReference type="EMBL" id="PNG10543.1"/>
    </source>
</evidence>
<dbReference type="AlphaFoldDB" id="A0A2N8T720"/>
<feature type="transmembrane region" description="Helical" evidence="1">
    <location>
        <begin position="9"/>
        <end position="33"/>
    </location>
</feature>
<dbReference type="Proteomes" id="UP000236023">
    <property type="component" value="Unassembled WGS sequence"/>
</dbReference>
<gene>
    <name evidence="2" type="ORF">CXK94_04845</name>
</gene>
<feature type="transmembrane region" description="Helical" evidence="1">
    <location>
        <begin position="102"/>
        <end position="123"/>
    </location>
</feature>
<sequence>MSLNTAEKIFLCVGLIDFGLAFLLIGTALHMAYTKTDEMLEYLKNCTAITARAPLRHGGPWGKLLLIGGIAGIVTLPNFYLKKGELSAEDLKGLPIHLKRKLAILYWGSCGALLLMFVIAAVAELDLV</sequence>
<evidence type="ECO:0000313" key="3">
    <source>
        <dbReference type="Proteomes" id="UP000236023"/>
    </source>
</evidence>
<comment type="caution">
    <text evidence="2">The sequence shown here is derived from an EMBL/GenBank/DDBJ whole genome shotgun (WGS) entry which is preliminary data.</text>
</comment>
<feature type="transmembrane region" description="Helical" evidence="1">
    <location>
        <begin position="64"/>
        <end position="81"/>
    </location>
</feature>
<name>A0A2N8T720_STUST</name>
<reference evidence="2 3" key="1">
    <citation type="submission" date="2018-01" db="EMBL/GenBank/DDBJ databases">
        <title>Denitrification phenotypes of diverse strains of Pseudomonas stutzeri.</title>
        <authorList>
            <person name="Milligan D.A."/>
            <person name="Bergaust L."/>
            <person name="Bakken L.R."/>
            <person name="Frostegard A."/>
        </authorList>
    </citation>
    <scope>NUCLEOTIDE SEQUENCE [LARGE SCALE GENOMIC DNA]</scope>
    <source>
        <strain evidence="2 3">24a75</strain>
    </source>
</reference>
<dbReference type="EMBL" id="POUT01000002">
    <property type="protein sequence ID" value="PNG10543.1"/>
    <property type="molecule type" value="Genomic_DNA"/>
</dbReference>
<accession>A0A2N8T720</accession>
<keyword evidence="1" id="KW-1133">Transmembrane helix</keyword>
<evidence type="ECO:0000256" key="1">
    <source>
        <dbReference type="SAM" id="Phobius"/>
    </source>
</evidence>